<proteinExistence type="predicted"/>
<comment type="caution">
    <text evidence="2">The sequence shown here is derived from an EMBL/GenBank/DDBJ whole genome shotgun (WGS) entry which is preliminary data.</text>
</comment>
<dbReference type="RefSeq" id="WP_116243625.1">
    <property type="nucleotide sequence ID" value="NZ_QUAB01000048.1"/>
</dbReference>
<evidence type="ECO:0000313" key="3">
    <source>
        <dbReference type="Proteomes" id="UP000262172"/>
    </source>
</evidence>
<evidence type="ECO:0000313" key="2">
    <source>
        <dbReference type="EMBL" id="REJ04109.1"/>
    </source>
</evidence>
<feature type="transmembrane region" description="Helical" evidence="1">
    <location>
        <begin position="103"/>
        <end position="124"/>
    </location>
</feature>
<feature type="transmembrane region" description="Helical" evidence="1">
    <location>
        <begin position="7"/>
        <end position="27"/>
    </location>
</feature>
<sequence>MRFLVRVVVNAFAIWVVTLMPVLEVSVRPFPPGRDLQMIITLLGIALIFALVNTIVGTIIKIVALPLYILTLGLIGLVINGFLLWLTAWITHFFGWGLEVNSFWWGIVAAIVISVINWIFGIILRPQRKDSARH</sequence>
<keyword evidence="1" id="KW-1133">Transmembrane helix</keyword>
<dbReference type="InterPro" id="IPR007165">
    <property type="entry name" value="Phage_holin_4_2"/>
</dbReference>
<keyword evidence="1" id="KW-0812">Transmembrane</keyword>
<keyword evidence="3" id="KW-1185">Reference proteome</keyword>
<dbReference type="AlphaFoldDB" id="A0A371NQX6"/>
<feature type="transmembrane region" description="Helical" evidence="1">
    <location>
        <begin position="39"/>
        <end position="60"/>
    </location>
</feature>
<accession>A0A371NQX6</accession>
<dbReference type="OrthoDB" id="9810847at2"/>
<organism evidence="2 3">
    <name type="scientific">Microbacterium bovistercoris</name>
    <dbReference type="NCBI Taxonomy" id="2293570"/>
    <lineage>
        <taxon>Bacteria</taxon>
        <taxon>Bacillati</taxon>
        <taxon>Actinomycetota</taxon>
        <taxon>Actinomycetes</taxon>
        <taxon>Micrococcales</taxon>
        <taxon>Microbacteriaceae</taxon>
        <taxon>Microbacterium</taxon>
    </lineage>
</organism>
<dbReference type="Proteomes" id="UP000262172">
    <property type="component" value="Unassembled WGS sequence"/>
</dbReference>
<keyword evidence="1" id="KW-0472">Membrane</keyword>
<evidence type="ECO:0000256" key="1">
    <source>
        <dbReference type="SAM" id="Phobius"/>
    </source>
</evidence>
<reference evidence="2 3" key="1">
    <citation type="submission" date="2018-08" db="EMBL/GenBank/DDBJ databases">
        <title>Isolation, diversity and antifungal activity of Actinobacteria from cow dung.</title>
        <authorList>
            <person name="Ling L."/>
        </authorList>
    </citation>
    <scope>NUCLEOTIDE SEQUENCE [LARGE SCALE GENOMIC DNA]</scope>
    <source>
        <strain evidence="2 3">NEAU-LLE</strain>
    </source>
</reference>
<dbReference type="EMBL" id="QUAB01000048">
    <property type="protein sequence ID" value="REJ04109.1"/>
    <property type="molecule type" value="Genomic_DNA"/>
</dbReference>
<dbReference type="PANTHER" id="PTHR37309">
    <property type="entry name" value="SLR0284 PROTEIN"/>
    <property type="match status" value="1"/>
</dbReference>
<gene>
    <name evidence="2" type="ORF">DY023_17550</name>
</gene>
<name>A0A371NQX6_9MICO</name>
<protein>
    <submittedName>
        <fullName evidence="2">Phage holin family protein</fullName>
    </submittedName>
</protein>
<dbReference type="PANTHER" id="PTHR37309:SF1">
    <property type="entry name" value="SLR0284 PROTEIN"/>
    <property type="match status" value="1"/>
</dbReference>
<feature type="transmembrane region" description="Helical" evidence="1">
    <location>
        <begin position="67"/>
        <end position="91"/>
    </location>
</feature>
<dbReference type="Pfam" id="PF04020">
    <property type="entry name" value="Phage_holin_4_2"/>
    <property type="match status" value="1"/>
</dbReference>